<accession>A0AAV6HF00</accession>
<evidence type="ECO:0000313" key="1">
    <source>
        <dbReference type="EMBL" id="KAG5285793.1"/>
    </source>
</evidence>
<dbReference type="AlphaFoldDB" id="A0AAV6HF00"/>
<gene>
    <name evidence="1" type="ORF">AALO_G00007500</name>
</gene>
<dbReference type="EMBL" id="JADWDJ010000001">
    <property type="protein sequence ID" value="KAG5285793.1"/>
    <property type="molecule type" value="Genomic_DNA"/>
</dbReference>
<name>A0AAV6HF00_9TELE</name>
<sequence>MCFVCCPFGSPGQYKPKQQLRPFSLNNPSTILQRICRPDICIVWQKEDIVNSVHSLDVLVLCLHYFNRLQYYYLSVFHGPPSKKKNSRPTSTVYYTIGLLTEPPCLLSLHLAYGVRGFI</sequence>
<proteinExistence type="predicted"/>
<evidence type="ECO:0000313" key="2">
    <source>
        <dbReference type="Proteomes" id="UP000823561"/>
    </source>
</evidence>
<dbReference type="Proteomes" id="UP000823561">
    <property type="component" value="Chromosome 1"/>
</dbReference>
<organism evidence="1 2">
    <name type="scientific">Alosa alosa</name>
    <name type="common">allis shad</name>
    <dbReference type="NCBI Taxonomy" id="278164"/>
    <lineage>
        <taxon>Eukaryota</taxon>
        <taxon>Metazoa</taxon>
        <taxon>Chordata</taxon>
        <taxon>Craniata</taxon>
        <taxon>Vertebrata</taxon>
        <taxon>Euteleostomi</taxon>
        <taxon>Actinopterygii</taxon>
        <taxon>Neopterygii</taxon>
        <taxon>Teleostei</taxon>
        <taxon>Clupei</taxon>
        <taxon>Clupeiformes</taxon>
        <taxon>Clupeoidei</taxon>
        <taxon>Clupeidae</taxon>
        <taxon>Alosa</taxon>
    </lineage>
</organism>
<protein>
    <submittedName>
        <fullName evidence="1">Uncharacterized protein</fullName>
    </submittedName>
</protein>
<comment type="caution">
    <text evidence="1">The sequence shown here is derived from an EMBL/GenBank/DDBJ whole genome shotgun (WGS) entry which is preliminary data.</text>
</comment>
<reference evidence="1 2" key="1">
    <citation type="submission" date="2020-10" db="EMBL/GenBank/DDBJ databases">
        <title>Chromosome-scale genome assembly of the Allis shad, Alosa alosa.</title>
        <authorList>
            <person name="Margot Z."/>
            <person name="Christophe K."/>
            <person name="Cabau C."/>
            <person name="Louis A."/>
            <person name="Berthelot C."/>
            <person name="Parey E."/>
            <person name="Roest Crollius H."/>
            <person name="Montfort J."/>
            <person name="Robinson-Rechavi M."/>
            <person name="Bucao C."/>
            <person name="Bouchez O."/>
            <person name="Gislard M."/>
            <person name="Lluch J."/>
            <person name="Milhes M."/>
            <person name="Lampietro C."/>
            <person name="Lopez Roques C."/>
            <person name="Donnadieu C."/>
            <person name="Braasch I."/>
            <person name="Desvignes T."/>
            <person name="Postlethwait J."/>
            <person name="Bobe J."/>
            <person name="Guiguen Y."/>
        </authorList>
    </citation>
    <scope>NUCLEOTIDE SEQUENCE [LARGE SCALE GENOMIC DNA]</scope>
    <source>
        <strain evidence="1">M-15738</strain>
        <tissue evidence="1">Blood</tissue>
    </source>
</reference>
<keyword evidence="2" id="KW-1185">Reference proteome</keyword>